<dbReference type="GO" id="GO:0035091">
    <property type="term" value="F:phosphatidylinositol binding"/>
    <property type="evidence" value="ECO:0007669"/>
    <property type="project" value="InterPro"/>
</dbReference>
<organism evidence="2 3">
    <name type="scientific">Tilletia laevis</name>
    <dbReference type="NCBI Taxonomy" id="157183"/>
    <lineage>
        <taxon>Eukaryota</taxon>
        <taxon>Fungi</taxon>
        <taxon>Dikarya</taxon>
        <taxon>Basidiomycota</taxon>
        <taxon>Ustilaginomycotina</taxon>
        <taxon>Exobasidiomycetes</taxon>
        <taxon>Tilletiales</taxon>
        <taxon>Tilletiaceae</taxon>
        <taxon>Tilletia</taxon>
    </lineage>
</organism>
<accession>A0A9N8M2R4</accession>
<gene>
    <name evidence="2" type="ORF">JKILLFL_G2398</name>
</gene>
<dbReference type="InterPro" id="IPR001683">
    <property type="entry name" value="PX_dom"/>
</dbReference>
<evidence type="ECO:0000313" key="3">
    <source>
        <dbReference type="Proteomes" id="UP000836404"/>
    </source>
</evidence>
<evidence type="ECO:0000313" key="2">
    <source>
        <dbReference type="EMBL" id="CAD6952673.1"/>
    </source>
</evidence>
<feature type="compositionally biased region" description="Basic and acidic residues" evidence="1">
    <location>
        <begin position="100"/>
        <end position="120"/>
    </location>
</feature>
<dbReference type="Pfam" id="PF00787">
    <property type="entry name" value="PX"/>
    <property type="match status" value="1"/>
</dbReference>
<dbReference type="PANTHER" id="PTHR47185">
    <property type="entry name" value="PX DOMAIN-CONTAINING PROTEIN YPR097W"/>
    <property type="match status" value="1"/>
</dbReference>
<dbReference type="SUPFAM" id="SSF64268">
    <property type="entry name" value="PX domain"/>
    <property type="match status" value="1"/>
</dbReference>
<sequence length="144" mass="16495">MTAAIRCAGNLEEIVRISEADGAKLSALQQRLRAAVKGELSDTFEVNIVGVRTVTTKGRLRNRYHEEFIIRTRRPNQPEIYVSRRYGDFARLAETLRIDFPDEEIRPPPNKDRSHRHVDDDASAAQSQPQASISREVREDKKPR</sequence>
<feature type="region of interest" description="Disordered" evidence="1">
    <location>
        <begin position="100"/>
        <end position="144"/>
    </location>
</feature>
<dbReference type="InterPro" id="IPR047168">
    <property type="entry name" value="LEC1-like"/>
</dbReference>
<dbReference type="AlphaFoldDB" id="A0A9N8M2R4"/>
<dbReference type="Proteomes" id="UP000836404">
    <property type="component" value="Unassembled WGS sequence"/>
</dbReference>
<name>A0A9N8M2R4_9BASI</name>
<dbReference type="Gene3D" id="3.30.1520.10">
    <property type="entry name" value="Phox-like domain"/>
    <property type="match status" value="1"/>
</dbReference>
<feature type="compositionally biased region" description="Basic and acidic residues" evidence="1">
    <location>
        <begin position="135"/>
        <end position="144"/>
    </location>
</feature>
<proteinExistence type="predicted"/>
<dbReference type="EMBL" id="CAJHJF010005860">
    <property type="protein sequence ID" value="CAD6952673.1"/>
    <property type="molecule type" value="Genomic_DNA"/>
</dbReference>
<keyword evidence="3" id="KW-1185">Reference proteome</keyword>
<feature type="compositionally biased region" description="Low complexity" evidence="1">
    <location>
        <begin position="123"/>
        <end position="132"/>
    </location>
</feature>
<comment type="caution">
    <text evidence="2">The sequence shown here is derived from an EMBL/GenBank/DDBJ whole genome shotgun (WGS) entry which is preliminary data.</text>
</comment>
<reference evidence="2 3" key="1">
    <citation type="submission" date="2020-10" db="EMBL/GenBank/DDBJ databases">
        <authorList>
            <person name="Sedaghatjoo S."/>
        </authorList>
    </citation>
    <scope>NUCLEOTIDE SEQUENCE [LARGE SCALE GENOMIC DNA]</scope>
    <source>
        <strain evidence="2 3">LLFL</strain>
    </source>
</reference>
<dbReference type="InterPro" id="IPR036871">
    <property type="entry name" value="PX_dom_sf"/>
</dbReference>
<dbReference type="PANTHER" id="PTHR47185:SF1">
    <property type="entry name" value="PX DOMAIN-CONTAINING PROTEIN YPR097W"/>
    <property type="match status" value="1"/>
</dbReference>
<protein>
    <submittedName>
        <fullName evidence="2">Uncharacterized protein</fullName>
    </submittedName>
</protein>
<evidence type="ECO:0000256" key="1">
    <source>
        <dbReference type="SAM" id="MobiDB-lite"/>
    </source>
</evidence>
<dbReference type="PROSITE" id="PS50195">
    <property type="entry name" value="PX"/>
    <property type="match status" value="1"/>
</dbReference>